<sequence>MNNVGQFIQIQSLKMCCYNYLKKRSKTSLKMVKQQATRYSRNVWNFTIRFYIKKEEPVKLEGNSLPIKTDSIKPVERVNSEQQQEQSQLTKNQLRNLQRRQKKKQQNLQKQQEIENLDENLKIQNKENAEEIRKHQIKQENVIDKNNNNLFQIDKKSLFKQIQKNDFSVKIADLGNACWTHHQFSTLIQTRQYRSPEVLIGTRYNATADLWSFACMLFELLTGDFLFEPRKGAKFLKNDDHLAQIQELTGKFPLQFSQKGLKSKRYFNKEGNLQRIPILNCWSLTDVLIEKYKYIPKEAKELASFLGPMLNPYPEMRATASQSLIHSWLK</sequence>
<dbReference type="InterPro" id="IPR000719">
    <property type="entry name" value="Prot_kinase_dom"/>
</dbReference>
<dbReference type="EMBL" id="CT868017">
    <property type="protein sequence ID" value="CAK62057.1"/>
    <property type="molecule type" value="Genomic_DNA"/>
</dbReference>
<evidence type="ECO:0000256" key="9">
    <source>
        <dbReference type="SAM" id="Coils"/>
    </source>
</evidence>
<reference evidence="11 12" key="1">
    <citation type="journal article" date="2006" name="Nature">
        <title>Global trends of whole-genome duplications revealed by the ciliate Paramecium tetraurelia.</title>
        <authorList>
            <consortium name="Genoscope"/>
            <person name="Aury J.-M."/>
            <person name="Jaillon O."/>
            <person name="Duret L."/>
            <person name="Noel B."/>
            <person name="Jubin C."/>
            <person name="Porcel B.M."/>
            <person name="Segurens B."/>
            <person name="Daubin V."/>
            <person name="Anthouard V."/>
            <person name="Aiach N."/>
            <person name="Arnaiz O."/>
            <person name="Billaut A."/>
            <person name="Beisson J."/>
            <person name="Blanc I."/>
            <person name="Bouhouche K."/>
            <person name="Camara F."/>
            <person name="Duharcourt S."/>
            <person name="Guigo R."/>
            <person name="Gogendeau D."/>
            <person name="Katinka M."/>
            <person name="Keller A.-M."/>
            <person name="Kissmehl R."/>
            <person name="Klotz C."/>
            <person name="Koll F."/>
            <person name="Le Moue A."/>
            <person name="Lepere C."/>
            <person name="Malinsky S."/>
            <person name="Nowacki M."/>
            <person name="Nowak J.K."/>
            <person name="Plattner H."/>
            <person name="Poulain J."/>
            <person name="Ruiz F."/>
            <person name="Serrano V."/>
            <person name="Zagulski M."/>
            <person name="Dessen P."/>
            <person name="Betermier M."/>
            <person name="Weissenbach J."/>
            <person name="Scarpelli C."/>
            <person name="Schachter V."/>
            <person name="Sperling L."/>
            <person name="Meyer E."/>
            <person name="Cohen J."/>
            <person name="Wincker P."/>
        </authorList>
    </citation>
    <scope>NUCLEOTIDE SEQUENCE [LARGE SCALE GENOMIC DNA]</scope>
    <source>
        <strain evidence="11 12">Stock d4-2</strain>
    </source>
</reference>
<dbReference type="FunFam" id="1.10.510.10:FF:000275">
    <property type="entry name" value="SRSF protein kinase 2 isoform X3"/>
    <property type="match status" value="1"/>
</dbReference>
<keyword evidence="3" id="KW-0808">Transferase</keyword>
<evidence type="ECO:0000256" key="5">
    <source>
        <dbReference type="ARBA" id="ARBA00022777"/>
    </source>
</evidence>
<accession>A0BU40</accession>
<dbReference type="EC" id="2.7.11.1" evidence="1"/>
<feature type="coiled-coil region" evidence="9">
    <location>
        <begin position="80"/>
        <end position="134"/>
    </location>
</feature>
<keyword evidence="2" id="KW-0723">Serine/threonine-protein kinase</keyword>
<dbReference type="InterPro" id="IPR051334">
    <property type="entry name" value="SRPK"/>
</dbReference>
<evidence type="ECO:0000256" key="3">
    <source>
        <dbReference type="ARBA" id="ARBA00022679"/>
    </source>
</evidence>
<organism evidence="11 12">
    <name type="scientific">Paramecium tetraurelia</name>
    <dbReference type="NCBI Taxonomy" id="5888"/>
    <lineage>
        <taxon>Eukaryota</taxon>
        <taxon>Sar</taxon>
        <taxon>Alveolata</taxon>
        <taxon>Ciliophora</taxon>
        <taxon>Intramacronucleata</taxon>
        <taxon>Oligohymenophorea</taxon>
        <taxon>Peniculida</taxon>
        <taxon>Parameciidae</taxon>
        <taxon>Paramecium</taxon>
    </lineage>
</organism>
<dbReference type="HOGENOM" id="CLU_000288_81_10_1"/>
<dbReference type="eggNOG" id="KOG1290">
    <property type="taxonomic scope" value="Eukaryota"/>
</dbReference>
<feature type="domain" description="Protein kinase" evidence="10">
    <location>
        <begin position="1"/>
        <end position="329"/>
    </location>
</feature>
<dbReference type="PANTHER" id="PTHR47634:SF9">
    <property type="entry name" value="PROTEIN KINASE DOMAIN-CONTAINING PROTEIN-RELATED"/>
    <property type="match status" value="1"/>
</dbReference>
<dbReference type="PROSITE" id="PS50011">
    <property type="entry name" value="PROTEIN_KINASE_DOM"/>
    <property type="match status" value="1"/>
</dbReference>
<dbReference type="GO" id="GO:0005524">
    <property type="term" value="F:ATP binding"/>
    <property type="evidence" value="ECO:0007669"/>
    <property type="project" value="UniProtKB-KW"/>
</dbReference>
<comment type="catalytic activity">
    <reaction evidence="7">
        <text>L-threonyl-[protein] + ATP = O-phospho-L-threonyl-[protein] + ADP + H(+)</text>
        <dbReference type="Rhea" id="RHEA:46608"/>
        <dbReference type="Rhea" id="RHEA-COMP:11060"/>
        <dbReference type="Rhea" id="RHEA-COMP:11605"/>
        <dbReference type="ChEBI" id="CHEBI:15378"/>
        <dbReference type="ChEBI" id="CHEBI:30013"/>
        <dbReference type="ChEBI" id="CHEBI:30616"/>
        <dbReference type="ChEBI" id="CHEBI:61977"/>
        <dbReference type="ChEBI" id="CHEBI:456216"/>
        <dbReference type="EC" id="2.7.11.1"/>
    </reaction>
</comment>
<evidence type="ECO:0000256" key="7">
    <source>
        <dbReference type="ARBA" id="ARBA00047899"/>
    </source>
</evidence>
<dbReference type="GeneID" id="5015239"/>
<dbReference type="KEGG" id="ptm:GSPATT00032289001"/>
<dbReference type="OrthoDB" id="2649at2759"/>
<evidence type="ECO:0000313" key="12">
    <source>
        <dbReference type="Proteomes" id="UP000000600"/>
    </source>
</evidence>
<dbReference type="InterPro" id="IPR011009">
    <property type="entry name" value="Kinase-like_dom_sf"/>
</dbReference>
<dbReference type="Pfam" id="PF00069">
    <property type="entry name" value="Pkinase"/>
    <property type="match status" value="1"/>
</dbReference>
<dbReference type="Proteomes" id="UP000000600">
    <property type="component" value="Unassembled WGS sequence"/>
</dbReference>
<dbReference type="GO" id="GO:0050684">
    <property type="term" value="P:regulation of mRNA processing"/>
    <property type="evidence" value="ECO:0000318"/>
    <property type="project" value="GO_Central"/>
</dbReference>
<dbReference type="SMART" id="SM00220">
    <property type="entry name" value="S_TKc"/>
    <property type="match status" value="1"/>
</dbReference>
<dbReference type="AlphaFoldDB" id="A0BU40"/>
<dbReference type="SUPFAM" id="SSF56112">
    <property type="entry name" value="Protein kinase-like (PK-like)"/>
    <property type="match status" value="1"/>
</dbReference>
<dbReference type="STRING" id="5888.A0BU40"/>
<dbReference type="PANTHER" id="PTHR47634">
    <property type="entry name" value="PROTEIN KINASE DOMAIN-CONTAINING PROTEIN-RELATED"/>
    <property type="match status" value="1"/>
</dbReference>
<dbReference type="GO" id="GO:0004674">
    <property type="term" value="F:protein serine/threonine kinase activity"/>
    <property type="evidence" value="ECO:0000318"/>
    <property type="project" value="GO_Central"/>
</dbReference>
<evidence type="ECO:0000313" key="11">
    <source>
        <dbReference type="EMBL" id="CAK62057.1"/>
    </source>
</evidence>
<evidence type="ECO:0000256" key="8">
    <source>
        <dbReference type="ARBA" id="ARBA00048679"/>
    </source>
</evidence>
<dbReference type="GO" id="GO:0000245">
    <property type="term" value="P:spliceosomal complex assembly"/>
    <property type="evidence" value="ECO:0000318"/>
    <property type="project" value="GO_Central"/>
</dbReference>
<dbReference type="RefSeq" id="XP_001429455.1">
    <property type="nucleotide sequence ID" value="XM_001429418.1"/>
</dbReference>
<name>A0BU40_PARTE</name>
<dbReference type="InParanoid" id="A0BU40"/>
<evidence type="ECO:0000256" key="2">
    <source>
        <dbReference type="ARBA" id="ARBA00022527"/>
    </source>
</evidence>
<evidence type="ECO:0000259" key="10">
    <source>
        <dbReference type="PROSITE" id="PS50011"/>
    </source>
</evidence>
<gene>
    <name evidence="11" type="ORF">GSPATT00032289001</name>
</gene>
<keyword evidence="12" id="KW-1185">Reference proteome</keyword>
<keyword evidence="6" id="KW-0067">ATP-binding</keyword>
<proteinExistence type="predicted"/>
<protein>
    <recommendedName>
        <fullName evidence="1">non-specific serine/threonine protein kinase</fullName>
        <ecNumber evidence="1">2.7.11.1</ecNumber>
    </recommendedName>
</protein>
<dbReference type="Gene3D" id="1.10.510.10">
    <property type="entry name" value="Transferase(Phosphotransferase) domain 1"/>
    <property type="match status" value="1"/>
</dbReference>
<comment type="catalytic activity">
    <reaction evidence="8">
        <text>L-seryl-[protein] + ATP = O-phospho-L-seryl-[protein] + ADP + H(+)</text>
        <dbReference type="Rhea" id="RHEA:17989"/>
        <dbReference type="Rhea" id="RHEA-COMP:9863"/>
        <dbReference type="Rhea" id="RHEA-COMP:11604"/>
        <dbReference type="ChEBI" id="CHEBI:15378"/>
        <dbReference type="ChEBI" id="CHEBI:29999"/>
        <dbReference type="ChEBI" id="CHEBI:30616"/>
        <dbReference type="ChEBI" id="CHEBI:83421"/>
        <dbReference type="ChEBI" id="CHEBI:456216"/>
        <dbReference type="EC" id="2.7.11.1"/>
    </reaction>
</comment>
<keyword evidence="5" id="KW-0418">Kinase</keyword>
<keyword evidence="4" id="KW-0547">Nucleotide-binding</keyword>
<keyword evidence="9" id="KW-0175">Coiled coil</keyword>
<evidence type="ECO:0000256" key="1">
    <source>
        <dbReference type="ARBA" id="ARBA00012513"/>
    </source>
</evidence>
<evidence type="ECO:0000256" key="4">
    <source>
        <dbReference type="ARBA" id="ARBA00022741"/>
    </source>
</evidence>
<evidence type="ECO:0000256" key="6">
    <source>
        <dbReference type="ARBA" id="ARBA00022840"/>
    </source>
</evidence>